<feature type="region of interest" description="Disordered" evidence="1">
    <location>
        <begin position="73"/>
        <end position="105"/>
    </location>
</feature>
<gene>
    <name evidence="2" type="ORF">FF38_06304</name>
</gene>
<feature type="region of interest" description="Disordered" evidence="1">
    <location>
        <begin position="660"/>
        <end position="744"/>
    </location>
</feature>
<feature type="compositionally biased region" description="Acidic residues" evidence="1">
    <location>
        <begin position="1666"/>
        <end position="1680"/>
    </location>
</feature>
<feature type="compositionally biased region" description="Acidic residues" evidence="1">
    <location>
        <begin position="1645"/>
        <end position="1656"/>
    </location>
</feature>
<feature type="region of interest" description="Disordered" evidence="1">
    <location>
        <begin position="875"/>
        <end position="900"/>
    </location>
</feature>
<dbReference type="OMA" id="ASEYDEC"/>
<feature type="compositionally biased region" description="Polar residues" evidence="1">
    <location>
        <begin position="1568"/>
        <end position="1578"/>
    </location>
</feature>
<feature type="compositionally biased region" description="Polar residues" evidence="1">
    <location>
        <begin position="1747"/>
        <end position="1757"/>
    </location>
</feature>
<feature type="compositionally biased region" description="Low complexity" evidence="1">
    <location>
        <begin position="1555"/>
        <end position="1567"/>
    </location>
</feature>
<feature type="region of interest" description="Disordered" evidence="1">
    <location>
        <begin position="1700"/>
        <end position="1727"/>
    </location>
</feature>
<proteinExistence type="predicted"/>
<feature type="compositionally biased region" description="Basic and acidic residues" evidence="1">
    <location>
        <begin position="170"/>
        <end position="187"/>
    </location>
</feature>
<feature type="compositionally biased region" description="Low complexity" evidence="1">
    <location>
        <begin position="1100"/>
        <end position="1111"/>
    </location>
</feature>
<accession>A0A0L0CA51</accession>
<reference evidence="2 3" key="1">
    <citation type="journal article" date="2015" name="Nat. Commun.">
        <title>Lucilia cuprina genome unlocks parasitic fly biology to underpin future interventions.</title>
        <authorList>
            <person name="Anstead C.A."/>
            <person name="Korhonen P.K."/>
            <person name="Young N.D."/>
            <person name="Hall R.S."/>
            <person name="Jex A.R."/>
            <person name="Murali S.C."/>
            <person name="Hughes D.S."/>
            <person name="Lee S.F."/>
            <person name="Perry T."/>
            <person name="Stroehlein A.J."/>
            <person name="Ansell B.R."/>
            <person name="Breugelmans B."/>
            <person name="Hofmann A."/>
            <person name="Qu J."/>
            <person name="Dugan S."/>
            <person name="Lee S.L."/>
            <person name="Chao H."/>
            <person name="Dinh H."/>
            <person name="Han Y."/>
            <person name="Doddapaneni H.V."/>
            <person name="Worley K.C."/>
            <person name="Muzny D.M."/>
            <person name="Ioannidis P."/>
            <person name="Waterhouse R.M."/>
            <person name="Zdobnov E.M."/>
            <person name="James P.J."/>
            <person name="Bagnall N.H."/>
            <person name="Kotze A.C."/>
            <person name="Gibbs R.A."/>
            <person name="Richards S."/>
            <person name="Batterham P."/>
            <person name="Gasser R.B."/>
        </authorList>
    </citation>
    <scope>NUCLEOTIDE SEQUENCE [LARGE SCALE GENOMIC DNA]</scope>
    <source>
        <strain evidence="2 3">LS</strain>
        <tissue evidence="2">Full body</tissue>
    </source>
</reference>
<feature type="region of interest" description="Disordered" evidence="1">
    <location>
        <begin position="461"/>
        <end position="481"/>
    </location>
</feature>
<protein>
    <submittedName>
        <fullName evidence="2">Uncharacterized protein</fullName>
    </submittedName>
</protein>
<feature type="region of interest" description="Disordered" evidence="1">
    <location>
        <begin position="1148"/>
        <end position="1193"/>
    </location>
</feature>
<dbReference type="PANTHER" id="PTHR12659">
    <property type="entry name" value="RHO-TYPE GTPASE ACTIVATING PROTEIN"/>
    <property type="match status" value="1"/>
</dbReference>
<feature type="compositionally biased region" description="Basic and acidic residues" evidence="1">
    <location>
        <begin position="238"/>
        <end position="248"/>
    </location>
</feature>
<evidence type="ECO:0000313" key="3">
    <source>
        <dbReference type="Proteomes" id="UP000037069"/>
    </source>
</evidence>
<name>A0A0L0CA51_LUCCU</name>
<feature type="compositionally biased region" description="Low complexity" evidence="1">
    <location>
        <begin position="1026"/>
        <end position="1039"/>
    </location>
</feature>
<feature type="region of interest" description="Disordered" evidence="1">
    <location>
        <begin position="1533"/>
        <end position="1609"/>
    </location>
</feature>
<feature type="compositionally biased region" description="Low complexity" evidence="1">
    <location>
        <begin position="1118"/>
        <end position="1130"/>
    </location>
</feature>
<dbReference type="PANTHER" id="PTHR12659:SF7">
    <property type="entry name" value="CROSSVEINLESS C, ISOFORM C"/>
    <property type="match status" value="1"/>
</dbReference>
<feature type="compositionally biased region" description="Polar residues" evidence="1">
    <location>
        <begin position="258"/>
        <end position="267"/>
    </location>
</feature>
<feature type="region of interest" description="Disordered" evidence="1">
    <location>
        <begin position="1645"/>
        <end position="1680"/>
    </location>
</feature>
<feature type="compositionally biased region" description="Polar residues" evidence="1">
    <location>
        <begin position="705"/>
        <end position="729"/>
    </location>
</feature>
<feature type="region of interest" description="Disordered" evidence="1">
    <location>
        <begin position="1747"/>
        <end position="1798"/>
    </location>
</feature>
<dbReference type="GO" id="GO:0030036">
    <property type="term" value="P:actin cytoskeleton organization"/>
    <property type="evidence" value="ECO:0007669"/>
    <property type="project" value="TreeGrafter"/>
</dbReference>
<feature type="compositionally biased region" description="Polar residues" evidence="1">
    <location>
        <begin position="993"/>
        <end position="1017"/>
    </location>
</feature>
<dbReference type="GO" id="GO:0035023">
    <property type="term" value="P:regulation of Rho protein signal transduction"/>
    <property type="evidence" value="ECO:0007669"/>
    <property type="project" value="TreeGrafter"/>
</dbReference>
<evidence type="ECO:0000256" key="1">
    <source>
        <dbReference type="SAM" id="MobiDB-lite"/>
    </source>
</evidence>
<feature type="compositionally biased region" description="Basic residues" evidence="1">
    <location>
        <begin position="1592"/>
        <end position="1602"/>
    </location>
</feature>
<dbReference type="EMBL" id="JRES01000789">
    <property type="protein sequence ID" value="KNC28324.1"/>
    <property type="molecule type" value="Genomic_DNA"/>
</dbReference>
<feature type="compositionally biased region" description="Low complexity" evidence="1">
    <location>
        <begin position="463"/>
        <end position="481"/>
    </location>
</feature>
<feature type="compositionally biased region" description="Low complexity" evidence="1">
    <location>
        <begin position="223"/>
        <end position="237"/>
    </location>
</feature>
<feature type="compositionally biased region" description="Low complexity" evidence="1">
    <location>
        <begin position="1417"/>
        <end position="1434"/>
    </location>
</feature>
<feature type="region of interest" description="Disordered" evidence="1">
    <location>
        <begin position="1099"/>
        <end position="1130"/>
    </location>
</feature>
<feature type="region of interest" description="Disordered" evidence="1">
    <location>
        <begin position="973"/>
        <end position="1039"/>
    </location>
</feature>
<feature type="compositionally biased region" description="Low complexity" evidence="1">
    <location>
        <begin position="667"/>
        <end position="696"/>
    </location>
</feature>
<dbReference type="InterPro" id="IPR013761">
    <property type="entry name" value="SAM/pointed_sf"/>
</dbReference>
<dbReference type="Gene3D" id="1.10.287.2070">
    <property type="match status" value="1"/>
</dbReference>
<comment type="caution">
    <text evidence="2">The sequence shown here is derived from an EMBL/GenBank/DDBJ whole genome shotgun (WGS) entry which is preliminary data.</text>
</comment>
<feature type="region of interest" description="Disordered" evidence="1">
    <location>
        <begin position="163"/>
        <end position="305"/>
    </location>
</feature>
<feature type="compositionally biased region" description="Low complexity" evidence="1">
    <location>
        <begin position="1702"/>
        <end position="1722"/>
    </location>
</feature>
<feature type="region of interest" description="Disordered" evidence="1">
    <location>
        <begin position="1417"/>
        <end position="1449"/>
    </location>
</feature>
<dbReference type="Proteomes" id="UP000037069">
    <property type="component" value="Unassembled WGS sequence"/>
</dbReference>
<feature type="compositionally biased region" description="Low complexity" evidence="1">
    <location>
        <begin position="730"/>
        <end position="739"/>
    </location>
</feature>
<feature type="compositionally biased region" description="Polar residues" evidence="1">
    <location>
        <begin position="1766"/>
        <end position="1776"/>
    </location>
</feature>
<dbReference type="GO" id="GO:0005096">
    <property type="term" value="F:GTPase activator activity"/>
    <property type="evidence" value="ECO:0007669"/>
    <property type="project" value="TreeGrafter"/>
</dbReference>
<dbReference type="SUPFAM" id="SSF47769">
    <property type="entry name" value="SAM/Pointed domain"/>
    <property type="match status" value="1"/>
</dbReference>
<feature type="compositionally biased region" description="Polar residues" evidence="1">
    <location>
        <begin position="973"/>
        <end position="983"/>
    </location>
</feature>
<keyword evidence="3" id="KW-1185">Reference proteome</keyword>
<feature type="compositionally biased region" description="Acidic residues" evidence="1">
    <location>
        <begin position="73"/>
        <end position="85"/>
    </location>
</feature>
<feature type="compositionally biased region" description="Low complexity" evidence="1">
    <location>
        <begin position="1156"/>
        <end position="1184"/>
    </location>
</feature>
<sequence>MSNARELALLEKWSSDGATIIPPLSSPTSPKATKFCCCPNRRRYNIKQPKLTTTLHVRNIFVDNDFNFIDDPTLNEDDDNNDESALENTKNYKRAESWPSAKRSHKYNLNHPTQLIEAEVHKENLQQHNVAEENDYDDVVEEIVNKIKNIESISSKVKAEENDLEVNQGKARDIEKKGEEDTEEQWRHNKSCHNNRNNCLTNEHERKFNSGSSNRCSPEITHQEQQQQKLQPKQQQEQQRELEEEVYRKSTVKKPLKQSGNEDSSNATKTTTTHTNRKQLHTTSTTDTESRKECENSKTNTNLDNTFTATNEQIISNTPTATSPLIQRLSEISELKSSLSKTTFSNKTTNPINNNNNKQQQHCNNCQFCFNQNCRNFTQLQQSLQQTNNENCHNLNCVKSNSKMTITSQTNVANNRNKRSNNIASECDSITLPQLQHQQACNNATATLPCLLINSTKMPATKTPTSPIPRSNTNNTPSSPLTTTVIKTTMVKRSPANDSTTAIATSPATTPTSASLTLEKSLAFTNNVHEMAKENKPANNKCLTVSAAAATTPCSAATTTAAASVTTTSAPLSVKERIAALVAGNEQIHKQHDNFIKHKNQCNKPMKLLLTQNMTCQQPIIINNSSNMCQKLAASKEQSLFSNDEIDGRQQISVELKDDTNDNLNHKSSPATAKAASLSTSTSSSMSATSLLKSSKPGSAATIPRCSQSLTNHNAANKYGSNKETPAATSSSSSSSSSSLETATNTMTLDKQQNILSNNVLSKTAATQPSSESSSSSSSTALLCTSTLSSAYKQPNDTSIDKSNHVLTATGLAKTARDSNTSRNKLAALDNLDLALNLSNLPLEGDEDDDPYFELQEYLERVKHEINEVFELHKARQKHQLQSPQMPEENGEQRQQQQQLTVDSVRNTLDNQIVDTIKAAVSNDELSRSTESDSGFDSASCSGCTAALNSTTTTSAINSGSNKLPSRAKMTTIENENGNNNDKQQQQQQQQQTAVANKSKNNQKKPTNTSLICLQQENKQHQQDDSTTSSSLPLSSSLTEDAEVEASSVSSTAAASSSTLKRLRKQLQMKSAAEAATDDVNMWANKFLRDLDNLIASDKPTTSSSGSSSPTANVVYCSSPSPSSSSTTTSPMLLSAAASAVIQSRYGKGAHDRSINSNSNNGGTNYDHNTVSSPTSSTSSSSTTANGIVLRPEKHATIPLQSFNLDCGRLDNTSGTAATTSSGGNVTKTNVAYLRTLSAPTPSPSHNIYQQLHHNHGNKATCGSNTSATSHGKRQQRNSLAGGSIFNATFDQQQQQLLQQNLTNFQSNEAALNALTAASCSMSKTTNDTKSTMSTKITPTTILKIEETLPSASSSASLANGALKEATMSSTTDLETLQQKRLRQLNIEMDNIRNTSIDQSQQLSALMQQNHYCNYSGNNSNISSSSSNSNLNNNNKHKNLMTTTSSSTSSAMTASAIPKKLSVSSNSSCIAAGGVMTCVAGKQANSSPLTQQQQTQQHNATSYHHLLHGSDATKKGSTSTIWTSEESILRSVGAVDEDNNSTSSSACEEASGVLSSGKSGISLDSSGMENDNNESGIGTATPPKDISYWRGMPHRHHHHHHHNQQDNESITSLDVLRKMKFQKGSSVTSSDDPDLLEVLSLCDETHDEDDDDEVGETDNKSLKEVNEEDMDDYDMVDEDDEGHDDFEVVTYCDCDYTEDGDNSSASAGSNSTRTNSSLNNGSQSDTSGVVLRRKYAASPIMVPYATQTLHGSPQNGRAQKCRSHSLDTSSLPNSYNNHHHTATQQTQFHAHHHSQAQLARKLQHLRDRHKDRNQLSLALRQEPFQSLLAPTHFHELPSPSSASLHSGHEILDTQELSTKSNSAPLLLKQEKRRDDFANQNVTLRYSRSQSDRYLAEIEAVEACKWLRAAGFPQYAQMYEEI</sequence>
<organism evidence="2 3">
    <name type="scientific">Lucilia cuprina</name>
    <name type="common">Green bottle fly</name>
    <name type="synonym">Australian sheep blowfly</name>
    <dbReference type="NCBI Taxonomy" id="7375"/>
    <lineage>
        <taxon>Eukaryota</taxon>
        <taxon>Metazoa</taxon>
        <taxon>Ecdysozoa</taxon>
        <taxon>Arthropoda</taxon>
        <taxon>Hexapoda</taxon>
        <taxon>Insecta</taxon>
        <taxon>Pterygota</taxon>
        <taxon>Neoptera</taxon>
        <taxon>Endopterygota</taxon>
        <taxon>Diptera</taxon>
        <taxon>Brachycera</taxon>
        <taxon>Muscomorpha</taxon>
        <taxon>Oestroidea</taxon>
        <taxon>Calliphoridae</taxon>
        <taxon>Luciliinae</taxon>
        <taxon>Lucilia</taxon>
    </lineage>
</organism>
<dbReference type="STRING" id="7375.A0A0L0CA51"/>
<dbReference type="OrthoDB" id="10003330at2759"/>
<evidence type="ECO:0000313" key="2">
    <source>
        <dbReference type="EMBL" id="KNC28324.1"/>
    </source>
</evidence>